<organism evidence="3 4">
    <name type="scientific">Timema podura</name>
    <name type="common">Walking stick</name>
    <dbReference type="NCBI Taxonomy" id="61482"/>
    <lineage>
        <taxon>Eukaryota</taxon>
        <taxon>Metazoa</taxon>
        <taxon>Ecdysozoa</taxon>
        <taxon>Arthropoda</taxon>
        <taxon>Hexapoda</taxon>
        <taxon>Insecta</taxon>
        <taxon>Pterygota</taxon>
        <taxon>Neoptera</taxon>
        <taxon>Polyneoptera</taxon>
        <taxon>Phasmatodea</taxon>
        <taxon>Timematodea</taxon>
        <taxon>Timematoidea</taxon>
        <taxon>Timematidae</taxon>
        <taxon>Timema</taxon>
    </lineage>
</organism>
<evidence type="ECO:0000256" key="2">
    <source>
        <dbReference type="ARBA" id="ARBA00022490"/>
    </source>
</evidence>
<gene>
    <name evidence="3" type="ORF">TPAB3V08_LOCUS15783</name>
</gene>
<accession>A0ABN7PNZ3</accession>
<dbReference type="PANTHER" id="PTHR45418:SF1">
    <property type="entry name" value="CANCER_TESTIS ANTIGEN 55"/>
    <property type="match status" value="1"/>
</dbReference>
<dbReference type="SUPFAM" id="SSF52540">
    <property type="entry name" value="P-loop containing nucleoside triphosphate hydrolases"/>
    <property type="match status" value="1"/>
</dbReference>
<proteinExistence type="predicted"/>
<name>A0ABN7PNZ3_TIMPD</name>
<dbReference type="Proteomes" id="UP001153148">
    <property type="component" value="Unassembled WGS sequence"/>
</dbReference>
<keyword evidence="4" id="KW-1185">Reference proteome</keyword>
<comment type="subcellular location">
    <subcellularLocation>
        <location evidence="1">Cytoplasm</location>
    </subcellularLocation>
</comment>
<reference evidence="3" key="1">
    <citation type="submission" date="2021-03" db="EMBL/GenBank/DDBJ databases">
        <authorList>
            <person name="Tran Van P."/>
        </authorList>
    </citation>
    <scope>NUCLEOTIDE SEQUENCE</scope>
</reference>
<comment type="caution">
    <text evidence="3">The sequence shown here is derived from an EMBL/GenBank/DDBJ whole genome shotgun (WGS) entry which is preliminary data.</text>
</comment>
<evidence type="ECO:0000313" key="3">
    <source>
        <dbReference type="EMBL" id="CAG2068840.1"/>
    </source>
</evidence>
<keyword evidence="2" id="KW-0963">Cytoplasm</keyword>
<sequence length="112" mass="12670">MMIQLENDPTLLFDVKFVFSRYPIYVMHRALELLEQEGLKNLVYPDPQDTVPPRPIELGQSDYFNPLVKMNPEQKAAVENILRGTSRPAPYIIFGPPGTGKTVTVVEAILQV</sequence>
<dbReference type="PANTHER" id="PTHR45418">
    <property type="entry name" value="CANCER/TESTIS ANTIGEN 55"/>
    <property type="match status" value="1"/>
</dbReference>
<dbReference type="Gene3D" id="3.40.50.300">
    <property type="entry name" value="P-loop containing nucleotide triphosphate hydrolases"/>
    <property type="match status" value="1"/>
</dbReference>
<evidence type="ECO:0000313" key="4">
    <source>
        <dbReference type="Proteomes" id="UP001153148"/>
    </source>
</evidence>
<dbReference type="InterPro" id="IPR027417">
    <property type="entry name" value="P-loop_NTPase"/>
</dbReference>
<evidence type="ECO:0008006" key="5">
    <source>
        <dbReference type="Google" id="ProtNLM"/>
    </source>
</evidence>
<protein>
    <recommendedName>
        <fullName evidence="5">RNA helicase</fullName>
    </recommendedName>
</protein>
<evidence type="ECO:0000256" key="1">
    <source>
        <dbReference type="ARBA" id="ARBA00004496"/>
    </source>
</evidence>
<dbReference type="EMBL" id="CAJPIN010104493">
    <property type="protein sequence ID" value="CAG2068840.1"/>
    <property type="molecule type" value="Genomic_DNA"/>
</dbReference>